<evidence type="ECO:0000313" key="1">
    <source>
        <dbReference type="EMBL" id="KKT34245.1"/>
    </source>
</evidence>
<dbReference type="EMBL" id="LCHL01000003">
    <property type="protein sequence ID" value="KKT34245.1"/>
    <property type="molecule type" value="Genomic_DNA"/>
</dbReference>
<reference evidence="1 2" key="1">
    <citation type="journal article" date="2015" name="Nature">
        <title>rRNA introns, odd ribosomes, and small enigmatic genomes across a large radiation of phyla.</title>
        <authorList>
            <person name="Brown C.T."/>
            <person name="Hug L.A."/>
            <person name="Thomas B.C."/>
            <person name="Sharon I."/>
            <person name="Castelle C.J."/>
            <person name="Singh A."/>
            <person name="Wilkins M.J."/>
            <person name="Williams K.H."/>
            <person name="Banfield J.F."/>
        </authorList>
    </citation>
    <scope>NUCLEOTIDE SEQUENCE [LARGE SCALE GENOMIC DNA]</scope>
</reference>
<gene>
    <name evidence="1" type="ORF">UW21_C0003G0007</name>
</gene>
<protein>
    <submittedName>
        <fullName evidence="1">Uncharacterized protein</fullName>
    </submittedName>
</protein>
<dbReference type="AlphaFoldDB" id="A0A0G1GI83"/>
<proteinExistence type="predicted"/>
<name>A0A0G1GI83_9BACT</name>
<comment type="caution">
    <text evidence="1">The sequence shown here is derived from an EMBL/GenBank/DDBJ whole genome shotgun (WGS) entry which is preliminary data.</text>
</comment>
<dbReference type="Proteomes" id="UP000034192">
    <property type="component" value="Unassembled WGS sequence"/>
</dbReference>
<evidence type="ECO:0000313" key="2">
    <source>
        <dbReference type="Proteomes" id="UP000034192"/>
    </source>
</evidence>
<sequence>MEERDARFSTQEIEVMDKLIDQNERNLQKKLFLLMVKSIHYSVNQFTSKTGPKTVSLVEGVYTQIIAVQEEIGILEEEEWLLVKPLLDKVDQKLFGTKR</sequence>
<organism evidence="1 2">
    <name type="scientific">Candidatus Woesebacteria bacterium GW2011_GWB1_44_11b</name>
    <dbReference type="NCBI Taxonomy" id="1618580"/>
    <lineage>
        <taxon>Bacteria</taxon>
        <taxon>Candidatus Woeseibacteriota</taxon>
    </lineage>
</organism>
<accession>A0A0G1GI83</accession>